<evidence type="ECO:0000313" key="2">
    <source>
        <dbReference type="EMBL" id="GGC94359.1"/>
    </source>
</evidence>
<comment type="caution">
    <text evidence="2">The sequence shown here is derived from an EMBL/GenBank/DDBJ whole genome shotgun (WGS) entry which is preliminary data.</text>
</comment>
<dbReference type="Proteomes" id="UP000619534">
    <property type="component" value="Unassembled WGS sequence"/>
</dbReference>
<dbReference type="Pfam" id="PF06713">
    <property type="entry name" value="bPH_4"/>
    <property type="match status" value="1"/>
</dbReference>
<reference evidence="3" key="1">
    <citation type="journal article" date="2019" name="Int. J. Syst. Evol. Microbiol.">
        <title>The Global Catalogue of Microorganisms (GCM) 10K type strain sequencing project: providing services to taxonomists for standard genome sequencing and annotation.</title>
        <authorList>
            <consortium name="The Broad Institute Genomics Platform"/>
            <consortium name="The Broad Institute Genome Sequencing Center for Infectious Disease"/>
            <person name="Wu L."/>
            <person name="Ma J."/>
        </authorList>
    </citation>
    <scope>NUCLEOTIDE SEQUENCE [LARGE SCALE GENOMIC DNA]</scope>
    <source>
        <strain evidence="3">CCM 7282</strain>
    </source>
</reference>
<accession>A0ABQ1PC64</accession>
<organism evidence="2 3">
    <name type="scientific">Thalassobacillus devorans</name>
    <dbReference type="NCBI Taxonomy" id="279813"/>
    <lineage>
        <taxon>Bacteria</taxon>
        <taxon>Bacillati</taxon>
        <taxon>Bacillota</taxon>
        <taxon>Bacilli</taxon>
        <taxon>Bacillales</taxon>
        <taxon>Bacillaceae</taxon>
        <taxon>Thalassobacillus</taxon>
    </lineage>
</organism>
<keyword evidence="3" id="KW-1185">Reference proteome</keyword>
<proteinExistence type="predicted"/>
<sequence length="99" mass="11577">MIIVIPIAVILLWALFQSYHEVTDDAFIGHFGPIKKRVKLEDIRLVEFSYNPISSPAWTLKRLSVTDSQHHTYLLSLPKEEDKFREVLQQQCPKDTIRI</sequence>
<feature type="domain" description="Uncharacterized protein YyaB-like PH" evidence="1">
    <location>
        <begin position="19"/>
        <end position="92"/>
    </location>
</feature>
<protein>
    <recommendedName>
        <fullName evidence="1">Uncharacterized protein YyaB-like PH domain-containing protein</fullName>
    </recommendedName>
</protein>
<dbReference type="InterPro" id="IPR009589">
    <property type="entry name" value="PH_YyaB-like"/>
</dbReference>
<dbReference type="EMBL" id="BMCJ01000005">
    <property type="protein sequence ID" value="GGC94359.1"/>
    <property type="molecule type" value="Genomic_DNA"/>
</dbReference>
<name>A0ABQ1PC64_9BACI</name>
<evidence type="ECO:0000313" key="3">
    <source>
        <dbReference type="Proteomes" id="UP000619534"/>
    </source>
</evidence>
<evidence type="ECO:0000259" key="1">
    <source>
        <dbReference type="Pfam" id="PF06713"/>
    </source>
</evidence>
<gene>
    <name evidence="2" type="ORF">GCM10007216_26360</name>
</gene>